<accession>A0A915DGL1</accession>
<dbReference type="WBParaSite" id="jg19236">
    <property type="protein sequence ID" value="jg19236"/>
    <property type="gene ID" value="jg19236"/>
</dbReference>
<reference evidence="3" key="1">
    <citation type="submission" date="2022-11" db="UniProtKB">
        <authorList>
            <consortium name="WormBaseParasite"/>
        </authorList>
    </citation>
    <scope>IDENTIFICATION</scope>
</reference>
<dbReference type="InterPro" id="IPR036838">
    <property type="entry name" value="Ribosomal_uS10_dom_sf"/>
</dbReference>
<evidence type="ECO:0000313" key="2">
    <source>
        <dbReference type="Proteomes" id="UP000887574"/>
    </source>
</evidence>
<proteinExistence type="predicted"/>
<dbReference type="Proteomes" id="UP000887574">
    <property type="component" value="Unplaced"/>
</dbReference>
<feature type="signal peptide" evidence="1">
    <location>
        <begin position="1"/>
        <end position="26"/>
    </location>
</feature>
<protein>
    <submittedName>
        <fullName evidence="3">Uncharacterized protein</fullName>
    </submittedName>
</protein>
<name>A0A915DGL1_9BILA</name>
<sequence>MCSLPTFYDVSSCSLCFLFLFIESFCEKNGWQSLQVDKPQVQDEVLDRIRITLTSQNVNALEKVSAQLIKGAKEENLV</sequence>
<dbReference type="Gene3D" id="3.30.70.600">
    <property type="entry name" value="Ribosomal protein S10 domain"/>
    <property type="match status" value="1"/>
</dbReference>
<evidence type="ECO:0000256" key="1">
    <source>
        <dbReference type="SAM" id="SignalP"/>
    </source>
</evidence>
<keyword evidence="2" id="KW-1185">Reference proteome</keyword>
<organism evidence="2 3">
    <name type="scientific">Ditylenchus dipsaci</name>
    <dbReference type="NCBI Taxonomy" id="166011"/>
    <lineage>
        <taxon>Eukaryota</taxon>
        <taxon>Metazoa</taxon>
        <taxon>Ecdysozoa</taxon>
        <taxon>Nematoda</taxon>
        <taxon>Chromadorea</taxon>
        <taxon>Rhabditida</taxon>
        <taxon>Tylenchina</taxon>
        <taxon>Tylenchomorpha</taxon>
        <taxon>Sphaerularioidea</taxon>
        <taxon>Anguinidae</taxon>
        <taxon>Anguininae</taxon>
        <taxon>Ditylenchus</taxon>
    </lineage>
</organism>
<dbReference type="AlphaFoldDB" id="A0A915DGL1"/>
<feature type="chain" id="PRO_5036951007" evidence="1">
    <location>
        <begin position="27"/>
        <end position="78"/>
    </location>
</feature>
<keyword evidence="1" id="KW-0732">Signal</keyword>
<evidence type="ECO:0000313" key="3">
    <source>
        <dbReference type="WBParaSite" id="jg19236"/>
    </source>
</evidence>